<dbReference type="GO" id="GO:0055085">
    <property type="term" value="P:transmembrane transport"/>
    <property type="evidence" value="ECO:0007669"/>
    <property type="project" value="InterPro"/>
</dbReference>
<protein>
    <submittedName>
        <fullName evidence="7">ABC transporter permease subunit</fullName>
    </submittedName>
</protein>
<organism evidence="7 8">
    <name type="scientific">Spongiibacter nanhainus</name>
    <dbReference type="NCBI Taxonomy" id="2794344"/>
    <lineage>
        <taxon>Bacteria</taxon>
        <taxon>Pseudomonadati</taxon>
        <taxon>Pseudomonadota</taxon>
        <taxon>Gammaproteobacteria</taxon>
        <taxon>Cellvibrionales</taxon>
        <taxon>Spongiibacteraceae</taxon>
        <taxon>Spongiibacter</taxon>
    </lineage>
</organism>
<evidence type="ECO:0000313" key="7">
    <source>
        <dbReference type="EMBL" id="QQD19919.1"/>
    </source>
</evidence>
<keyword evidence="8" id="KW-1185">Reference proteome</keyword>
<name>A0A7T4R3Z0_9GAMM</name>
<evidence type="ECO:0000259" key="6">
    <source>
        <dbReference type="PROSITE" id="PS50928"/>
    </source>
</evidence>
<evidence type="ECO:0000256" key="3">
    <source>
        <dbReference type="ARBA" id="ARBA00022989"/>
    </source>
</evidence>
<dbReference type="InterPro" id="IPR000515">
    <property type="entry name" value="MetI-like"/>
</dbReference>
<keyword evidence="3 5" id="KW-1133">Transmembrane helix</keyword>
<gene>
    <name evidence="7" type="ORF">I6N98_08830</name>
</gene>
<keyword evidence="5" id="KW-0813">Transport</keyword>
<dbReference type="EMBL" id="CP066167">
    <property type="protein sequence ID" value="QQD19919.1"/>
    <property type="molecule type" value="Genomic_DNA"/>
</dbReference>
<feature type="transmembrane region" description="Helical" evidence="5">
    <location>
        <begin position="185"/>
        <end position="204"/>
    </location>
</feature>
<dbReference type="Pfam" id="PF00528">
    <property type="entry name" value="BPD_transp_1"/>
    <property type="match status" value="1"/>
</dbReference>
<dbReference type="SUPFAM" id="SSF161098">
    <property type="entry name" value="MetI-like"/>
    <property type="match status" value="1"/>
</dbReference>
<dbReference type="PANTHER" id="PTHR30325">
    <property type="entry name" value="MEMBRANE COMPONENT OF ABC TRANSPORTER"/>
    <property type="match status" value="1"/>
</dbReference>
<evidence type="ECO:0000256" key="4">
    <source>
        <dbReference type="ARBA" id="ARBA00023136"/>
    </source>
</evidence>
<proteinExistence type="inferred from homology"/>
<evidence type="ECO:0000256" key="2">
    <source>
        <dbReference type="ARBA" id="ARBA00022692"/>
    </source>
</evidence>
<dbReference type="Gene3D" id="1.10.3720.10">
    <property type="entry name" value="MetI-like"/>
    <property type="match status" value="1"/>
</dbReference>
<dbReference type="InterPro" id="IPR035906">
    <property type="entry name" value="MetI-like_sf"/>
</dbReference>
<dbReference type="AlphaFoldDB" id="A0A7T4R3Z0"/>
<dbReference type="Proteomes" id="UP000596063">
    <property type="component" value="Chromosome"/>
</dbReference>
<keyword evidence="2 5" id="KW-0812">Transmembrane</keyword>
<dbReference type="PROSITE" id="PS50928">
    <property type="entry name" value="ABC_TM1"/>
    <property type="match status" value="1"/>
</dbReference>
<sequence length="349" mass="39281">MFLLSNPVARKRWQRFKSSRRGYVSAWLLLVLTVVCFAAELLASNRALVVSYQGQLYFPSYGAVYSGRDFGLDYDYEVDYRDLKNQFASADSANWVVMPPVPWGPLETDLVAGDFPPHAPSLDRHHYLGTDTSGRDVLARLIYGFRTAMLFSLILLAFNYAVGVAIGCLMGYWGGAFDLIFQRIIEIWSNIPFLYVIMIVASVITPNFWTLLFIMAFFGWTAMTWYMRTATYKEVARDYVMAARALGASGSRIMFRHILPNSVSTLITFVPFSVASGITALTALDYLGFGLPPPTPSWGELLKQGTENMESLWLVGSVVVAMTLILMLVAYIGEAIRDAYDPRQYSYYE</sequence>
<feature type="transmembrane region" description="Helical" evidence="5">
    <location>
        <begin position="311"/>
        <end position="333"/>
    </location>
</feature>
<comment type="subcellular location">
    <subcellularLocation>
        <location evidence="1 5">Cell membrane</location>
        <topology evidence="1 5">Multi-pass membrane protein</topology>
    </subcellularLocation>
</comment>
<evidence type="ECO:0000256" key="5">
    <source>
        <dbReference type="RuleBase" id="RU363032"/>
    </source>
</evidence>
<dbReference type="RefSeq" id="WP_198571403.1">
    <property type="nucleotide sequence ID" value="NZ_CP066167.1"/>
</dbReference>
<feature type="transmembrane region" description="Helical" evidence="5">
    <location>
        <begin position="148"/>
        <end position="173"/>
    </location>
</feature>
<reference evidence="7 8" key="1">
    <citation type="submission" date="2020-12" db="EMBL/GenBank/DDBJ databases">
        <authorList>
            <person name="Shan Y."/>
        </authorList>
    </citation>
    <scope>NUCLEOTIDE SEQUENCE [LARGE SCALE GENOMIC DNA]</scope>
    <source>
        <strain evidence="8">csc3.9</strain>
    </source>
</reference>
<comment type="similarity">
    <text evidence="5">Belongs to the binding-protein-dependent transport system permease family.</text>
</comment>
<feature type="domain" description="ABC transmembrane type-1" evidence="6">
    <location>
        <begin position="145"/>
        <end position="337"/>
    </location>
</feature>
<evidence type="ECO:0000256" key="1">
    <source>
        <dbReference type="ARBA" id="ARBA00004651"/>
    </source>
</evidence>
<dbReference type="GO" id="GO:0005886">
    <property type="term" value="C:plasma membrane"/>
    <property type="evidence" value="ECO:0007669"/>
    <property type="project" value="UniProtKB-SubCell"/>
</dbReference>
<feature type="transmembrane region" description="Helical" evidence="5">
    <location>
        <begin position="210"/>
        <end position="227"/>
    </location>
</feature>
<dbReference type="GO" id="GO:0042884">
    <property type="term" value="P:microcin transport"/>
    <property type="evidence" value="ECO:0007669"/>
    <property type="project" value="TreeGrafter"/>
</dbReference>
<feature type="transmembrane region" description="Helical" evidence="5">
    <location>
        <begin position="266"/>
        <end position="291"/>
    </location>
</feature>
<accession>A0A7T4R3Z0</accession>
<keyword evidence="4 5" id="KW-0472">Membrane</keyword>
<dbReference type="KEGG" id="snan:I6N98_08830"/>
<dbReference type="CDD" id="cd06261">
    <property type="entry name" value="TM_PBP2"/>
    <property type="match status" value="1"/>
</dbReference>
<evidence type="ECO:0000313" key="8">
    <source>
        <dbReference type="Proteomes" id="UP000596063"/>
    </source>
</evidence>
<dbReference type="PANTHER" id="PTHR30325:SF0">
    <property type="entry name" value="INNER MEMBRANE ABC TRANSPORTER PERMEASE PROTEIN YEJE"/>
    <property type="match status" value="1"/>
</dbReference>